<reference evidence="1 2" key="1">
    <citation type="journal article" date="2021" name="BMC Genomics">
        <title>Datura genome reveals duplications of psychoactive alkaloid biosynthetic genes and high mutation rate following tissue culture.</title>
        <authorList>
            <person name="Rajewski A."/>
            <person name="Carter-House D."/>
            <person name="Stajich J."/>
            <person name="Litt A."/>
        </authorList>
    </citation>
    <scope>NUCLEOTIDE SEQUENCE [LARGE SCALE GENOMIC DNA]</scope>
    <source>
        <strain evidence="1">AR-01</strain>
    </source>
</reference>
<dbReference type="Proteomes" id="UP000823775">
    <property type="component" value="Unassembled WGS sequence"/>
</dbReference>
<dbReference type="EMBL" id="JACEIK010001811">
    <property type="protein sequence ID" value="MCD7472319.1"/>
    <property type="molecule type" value="Genomic_DNA"/>
</dbReference>
<evidence type="ECO:0000313" key="2">
    <source>
        <dbReference type="Proteomes" id="UP000823775"/>
    </source>
</evidence>
<keyword evidence="2" id="KW-1185">Reference proteome</keyword>
<comment type="caution">
    <text evidence="1">The sequence shown here is derived from an EMBL/GenBank/DDBJ whole genome shotgun (WGS) entry which is preliminary data.</text>
</comment>
<sequence>MRVRASLVPSTGQAFPDLSIASLPCASSCPSRLVGVICTLPFVALSDINAQGLVSESQVRMDPKGSRQSWIVRLRLPVSCAVTAGDGAVHRNTWPTLPTPMLCELTTHNYLDVKIQNRCLN</sequence>
<gene>
    <name evidence="1" type="ORF">HAX54_013463</name>
</gene>
<accession>A0ABS8TLA1</accession>
<evidence type="ECO:0000313" key="1">
    <source>
        <dbReference type="EMBL" id="MCD7472319.1"/>
    </source>
</evidence>
<name>A0ABS8TLA1_DATST</name>
<protein>
    <submittedName>
        <fullName evidence="1">Uncharacterized protein</fullName>
    </submittedName>
</protein>
<organism evidence="1 2">
    <name type="scientific">Datura stramonium</name>
    <name type="common">Jimsonweed</name>
    <name type="synonym">Common thornapple</name>
    <dbReference type="NCBI Taxonomy" id="4076"/>
    <lineage>
        <taxon>Eukaryota</taxon>
        <taxon>Viridiplantae</taxon>
        <taxon>Streptophyta</taxon>
        <taxon>Embryophyta</taxon>
        <taxon>Tracheophyta</taxon>
        <taxon>Spermatophyta</taxon>
        <taxon>Magnoliopsida</taxon>
        <taxon>eudicotyledons</taxon>
        <taxon>Gunneridae</taxon>
        <taxon>Pentapetalae</taxon>
        <taxon>asterids</taxon>
        <taxon>lamiids</taxon>
        <taxon>Solanales</taxon>
        <taxon>Solanaceae</taxon>
        <taxon>Solanoideae</taxon>
        <taxon>Datureae</taxon>
        <taxon>Datura</taxon>
    </lineage>
</organism>
<proteinExistence type="predicted"/>